<evidence type="ECO:0000256" key="2">
    <source>
        <dbReference type="ARBA" id="ARBA00022692"/>
    </source>
</evidence>
<dbReference type="AlphaFoldDB" id="A0AAN6GES2"/>
<feature type="compositionally biased region" description="Low complexity" evidence="5">
    <location>
        <begin position="90"/>
        <end position="102"/>
    </location>
</feature>
<dbReference type="EMBL" id="JAPDMQ010000143">
    <property type="protein sequence ID" value="KAK0533147.1"/>
    <property type="molecule type" value="Genomic_DNA"/>
</dbReference>
<dbReference type="GO" id="GO:0071944">
    <property type="term" value="C:cell periphery"/>
    <property type="evidence" value="ECO:0007669"/>
    <property type="project" value="UniProtKB-ARBA"/>
</dbReference>
<organism evidence="8 9">
    <name type="scientific">Tilletia horrida</name>
    <dbReference type="NCBI Taxonomy" id="155126"/>
    <lineage>
        <taxon>Eukaryota</taxon>
        <taxon>Fungi</taxon>
        <taxon>Dikarya</taxon>
        <taxon>Basidiomycota</taxon>
        <taxon>Ustilaginomycotina</taxon>
        <taxon>Exobasidiomycetes</taxon>
        <taxon>Tilletiales</taxon>
        <taxon>Tilletiaceae</taxon>
        <taxon>Tilletia</taxon>
    </lineage>
</organism>
<protein>
    <recommendedName>
        <fullName evidence="10">Mid2 domain-containing protein</fullName>
    </recommendedName>
</protein>
<evidence type="ECO:0000256" key="1">
    <source>
        <dbReference type="ARBA" id="ARBA00004167"/>
    </source>
</evidence>
<feature type="signal peptide" evidence="7">
    <location>
        <begin position="1"/>
        <end position="32"/>
    </location>
</feature>
<dbReference type="GO" id="GO:0016020">
    <property type="term" value="C:membrane"/>
    <property type="evidence" value="ECO:0007669"/>
    <property type="project" value="UniProtKB-SubCell"/>
</dbReference>
<comment type="caution">
    <text evidence="8">The sequence shown here is derived from an EMBL/GenBank/DDBJ whole genome shotgun (WGS) entry which is preliminary data.</text>
</comment>
<comment type="subcellular location">
    <subcellularLocation>
        <location evidence="1">Membrane</location>
        <topology evidence="1">Single-pass membrane protein</topology>
    </subcellularLocation>
</comment>
<dbReference type="InterPro" id="IPR051694">
    <property type="entry name" value="Immunoregulatory_rcpt-like"/>
</dbReference>
<evidence type="ECO:0000256" key="6">
    <source>
        <dbReference type="SAM" id="Phobius"/>
    </source>
</evidence>
<keyword evidence="2 6" id="KW-0812">Transmembrane</keyword>
<dbReference type="PANTHER" id="PTHR15549">
    <property type="entry name" value="PAIRED IMMUNOGLOBULIN-LIKE TYPE 2 RECEPTOR"/>
    <property type="match status" value="1"/>
</dbReference>
<keyword evidence="3 6" id="KW-1133">Transmembrane helix</keyword>
<evidence type="ECO:0000256" key="7">
    <source>
        <dbReference type="SAM" id="SignalP"/>
    </source>
</evidence>
<evidence type="ECO:0008006" key="10">
    <source>
        <dbReference type="Google" id="ProtNLM"/>
    </source>
</evidence>
<sequence length="488" mass="49702">MRVTKMQSKRWSSFAAWLAVLAVLSSAVAVAAERPAHPHHNRDLHPATPADVVERQAQATVFPAARRRAAQPAAGAVDEQEAHAFERRAPGPAAAAPTPLSAHLQRHLSHVHAARRDHKKRLLGFPTDDSSSKDAAASSSEALASSSSLEQSLSDSIASSIASSIAAASSSSAAAAAAASSSSAAAAAAAASSSSRAASIAASKSSVSASIQASLSQQALQSSLAASITSQFLQSTITSYTTATPSATAQSDSSSTGSSDGHTSLIIGVSVVGGAALLGLLAFLYMKFGQKRFSNYDEDDHDIKWPELRSEGDTAAMHPLPARRTGGAGFEMAGESDNGHDRDMVEHDMHGGYGRDSFSGSTTALGAAASGAAGYGAYGTAASAGAYHDVDAQSATQGYAAPHNGYYDQYGQAVPGYSDAGNPYTDAHAASAYGSVPASSQGYYDPGAGAGAGQAHYVQDPYQQQAAQQHSMTSPPMQATHTGYGGHM</sequence>
<evidence type="ECO:0000256" key="4">
    <source>
        <dbReference type="ARBA" id="ARBA00023136"/>
    </source>
</evidence>
<evidence type="ECO:0000256" key="3">
    <source>
        <dbReference type="ARBA" id="ARBA00022989"/>
    </source>
</evidence>
<evidence type="ECO:0000256" key="5">
    <source>
        <dbReference type="SAM" id="MobiDB-lite"/>
    </source>
</evidence>
<feature type="compositionally biased region" description="Basic residues" evidence="5">
    <location>
        <begin position="104"/>
        <end position="117"/>
    </location>
</feature>
<gene>
    <name evidence="8" type="ORF">OC842_003054</name>
</gene>
<feature type="compositionally biased region" description="Polar residues" evidence="5">
    <location>
        <begin position="470"/>
        <end position="481"/>
    </location>
</feature>
<dbReference type="Proteomes" id="UP001176521">
    <property type="component" value="Unassembled WGS sequence"/>
</dbReference>
<reference evidence="8" key="1">
    <citation type="journal article" date="2023" name="PhytoFront">
        <title>Draft Genome Resources of Seven Strains of Tilletia horrida, Causal Agent of Kernel Smut of Rice.</title>
        <authorList>
            <person name="Khanal S."/>
            <person name="Antony Babu S."/>
            <person name="Zhou X.G."/>
        </authorList>
    </citation>
    <scope>NUCLEOTIDE SEQUENCE</scope>
    <source>
        <strain evidence="8">TX3</strain>
    </source>
</reference>
<proteinExistence type="predicted"/>
<name>A0AAN6GES2_9BASI</name>
<keyword evidence="4 6" id="KW-0472">Membrane</keyword>
<evidence type="ECO:0000313" key="8">
    <source>
        <dbReference type="EMBL" id="KAK0533147.1"/>
    </source>
</evidence>
<feature type="region of interest" description="Disordered" evidence="5">
    <location>
        <begin position="88"/>
        <end position="117"/>
    </location>
</feature>
<feature type="transmembrane region" description="Helical" evidence="6">
    <location>
        <begin position="265"/>
        <end position="286"/>
    </location>
</feature>
<keyword evidence="9" id="KW-1185">Reference proteome</keyword>
<feature type="region of interest" description="Disordered" evidence="5">
    <location>
        <begin position="462"/>
        <end position="488"/>
    </location>
</feature>
<keyword evidence="7" id="KW-0732">Signal</keyword>
<evidence type="ECO:0000313" key="9">
    <source>
        <dbReference type="Proteomes" id="UP001176521"/>
    </source>
</evidence>
<feature type="chain" id="PRO_5042897317" description="Mid2 domain-containing protein" evidence="7">
    <location>
        <begin position="33"/>
        <end position="488"/>
    </location>
</feature>
<accession>A0AAN6GES2</accession>